<sequence length="569" mass="63382">MLYFFATVLCAFGTLLLLNRTLSRLRVSPARTSYDYDVIIVGGSIAGPVMAKVLSDQGRKVLMVERTLFTKPDRIVGELLQPGGLNALKEVGMKECAESIGMPCHGYLVVDLKGDQVDLPYRKGASGVSFHFGDFVQGLRSYVFHNCKKNVTMIEGTVNAILTEGFSFSERAYGVEYTVAEKYEVPANPFREDPPKADPMVRTVRRVATAPLVVMCDGGMSKWKSRYQHYTPASANHSNFVGLVLKRVRLPKEQRGTVFFGKTGPILSYRLDDSELRILVDYNKPMLPSLEKQSEWLIQDVAPRLPEHMREEFIRVSKDTKSLRSMPVALYPPAFPCIKGYVGIGDHANQRHPLTGGGMTCCFRDAIRLANSLKGIPSLRSANQDEMAAIEDTVQSAILNYVRFRYTHSCCINLLSWALYSVFSTPALRDACFDYFVCGGECVSGPMDLLAGLDPSLGALIFHYYGVVLYSVANVIMGVGVHNGSGKQLSDLEKLMNVASFFVDWGRMKHAAYLLGKSTKIALPLVKNEFFSMWRFVDPTSPLANISKRIKMMIYARQFNGKQRKPVGI</sequence>
<dbReference type="GeneID" id="22573259"/>
<dbReference type="GO" id="GO:0016020">
    <property type="term" value="C:membrane"/>
    <property type="evidence" value="ECO:0007669"/>
    <property type="project" value="UniProtKB-SubCell"/>
</dbReference>
<dbReference type="EC" id="1.14.14.17" evidence="4 9"/>
<dbReference type="GO" id="GO:0050660">
    <property type="term" value="F:flavin adenine dinucleotide binding"/>
    <property type="evidence" value="ECO:0007669"/>
    <property type="project" value="UniProtKB-UniRule"/>
</dbReference>
<comment type="catalytic activity">
    <reaction evidence="9">
        <text>squalene + reduced [NADPH--hemoprotein reductase] + O2 = (S)-2,3-epoxysqualene + oxidized [NADPH--hemoprotein reductase] + H2O + H(+)</text>
        <dbReference type="Rhea" id="RHEA:25282"/>
        <dbReference type="Rhea" id="RHEA-COMP:11964"/>
        <dbReference type="Rhea" id="RHEA-COMP:11965"/>
        <dbReference type="ChEBI" id="CHEBI:15377"/>
        <dbReference type="ChEBI" id="CHEBI:15378"/>
        <dbReference type="ChEBI" id="CHEBI:15379"/>
        <dbReference type="ChEBI" id="CHEBI:15440"/>
        <dbReference type="ChEBI" id="CHEBI:15441"/>
        <dbReference type="ChEBI" id="CHEBI:57618"/>
        <dbReference type="ChEBI" id="CHEBI:58210"/>
        <dbReference type="EC" id="1.14.14.17"/>
    </reaction>
</comment>
<dbReference type="EMBL" id="CP009382">
    <property type="protein sequence ID" value="AIN96576.1"/>
    <property type="molecule type" value="Genomic_DNA"/>
</dbReference>
<dbReference type="VEuPathDB" id="TriTrypDB:LPMP_131490"/>
<evidence type="ECO:0000256" key="8">
    <source>
        <dbReference type="ARBA" id="ARBA00023136"/>
    </source>
</evidence>
<keyword evidence="6 9" id="KW-0274">FAD</keyword>
<keyword evidence="12" id="KW-1185">Reference proteome</keyword>
<name>A0A088S4Z6_LEIPA</name>
<dbReference type="PANTHER" id="PTHR10835:SF0">
    <property type="entry name" value="SQUALENE MONOOXYGENASE"/>
    <property type="match status" value="1"/>
</dbReference>
<dbReference type="RefSeq" id="XP_010697229.1">
    <property type="nucleotide sequence ID" value="XM_010698927.1"/>
</dbReference>
<dbReference type="VEuPathDB" id="TriTrypDB:LPAL13_130019600"/>
<comment type="similarity">
    <text evidence="3 9">Belongs to the squalene monooxygenase family.</text>
</comment>
<reference evidence="11 12" key="1">
    <citation type="journal article" date="2015" name="Sci. Rep.">
        <title>The genome of Leishmania panamensis: insights into genomics of the L. (Viannia) subgenus.</title>
        <authorList>
            <person name="Llanes A."/>
            <person name="Restrepo C.M."/>
            <person name="Vecchio G.D."/>
            <person name="Anguizola F.J."/>
            <person name="Lleonart R."/>
        </authorList>
    </citation>
    <scope>NUCLEOTIDE SEQUENCE [LARGE SCALE GENOMIC DNA]</scope>
    <source>
        <strain evidence="11 12">MHOM/PA/94/PSC-1</strain>
    </source>
</reference>
<comment type="subcellular location">
    <subcellularLocation>
        <location evidence="2">Membrane</location>
    </subcellularLocation>
</comment>
<keyword evidence="5 9" id="KW-0285">Flavoprotein</keyword>
<dbReference type="InterPro" id="IPR013698">
    <property type="entry name" value="Squalene_epoxidase"/>
</dbReference>
<dbReference type="GO" id="GO:0005783">
    <property type="term" value="C:endoplasmic reticulum"/>
    <property type="evidence" value="ECO:0007669"/>
    <property type="project" value="TreeGrafter"/>
</dbReference>
<evidence type="ECO:0000256" key="6">
    <source>
        <dbReference type="ARBA" id="ARBA00022827"/>
    </source>
</evidence>
<keyword evidence="8" id="KW-0472">Membrane</keyword>
<dbReference type="OrthoDB" id="1678617at2759"/>
<evidence type="ECO:0000256" key="4">
    <source>
        <dbReference type="ARBA" id="ARBA00012312"/>
    </source>
</evidence>
<evidence type="ECO:0000256" key="2">
    <source>
        <dbReference type="ARBA" id="ARBA00004370"/>
    </source>
</evidence>
<evidence type="ECO:0000313" key="11">
    <source>
        <dbReference type="EMBL" id="AIN96576.1"/>
    </source>
</evidence>
<organism evidence="11 12">
    <name type="scientific">Leishmania panamensis</name>
    <dbReference type="NCBI Taxonomy" id="5679"/>
    <lineage>
        <taxon>Eukaryota</taxon>
        <taxon>Discoba</taxon>
        <taxon>Euglenozoa</taxon>
        <taxon>Kinetoplastea</taxon>
        <taxon>Metakinetoplastina</taxon>
        <taxon>Trypanosomatida</taxon>
        <taxon>Trypanosomatidae</taxon>
        <taxon>Leishmaniinae</taxon>
        <taxon>Leishmania</taxon>
        <taxon>Leishmania guyanensis species complex</taxon>
    </lineage>
</organism>
<dbReference type="KEGG" id="lpan:LPMP_131490"/>
<protein>
    <recommendedName>
        <fullName evidence="4 9">Squalene monooxygenase</fullName>
        <ecNumber evidence="4 9">1.14.14.17</ecNumber>
    </recommendedName>
</protein>
<dbReference type="GO" id="GO:0016126">
    <property type="term" value="P:sterol biosynthetic process"/>
    <property type="evidence" value="ECO:0007669"/>
    <property type="project" value="UniProtKB-UniRule"/>
</dbReference>
<evidence type="ECO:0000256" key="5">
    <source>
        <dbReference type="ARBA" id="ARBA00022630"/>
    </source>
</evidence>
<dbReference type="Gene3D" id="3.50.50.60">
    <property type="entry name" value="FAD/NAD(P)-binding domain"/>
    <property type="match status" value="2"/>
</dbReference>
<accession>A0A088S4Z6</accession>
<comment type="function">
    <text evidence="9">Catalyzes the stereospecific oxidation of squalene to (S)-2,3-epoxysqualene, and is considered to be a rate-limiting enzyme in steroid biosynthesis.</text>
</comment>
<proteinExistence type="inferred from homology"/>
<dbReference type="SUPFAM" id="SSF51905">
    <property type="entry name" value="FAD/NAD(P)-binding domain"/>
    <property type="match status" value="1"/>
</dbReference>
<feature type="domain" description="Squalene epoxidase" evidence="10">
    <location>
        <begin position="210"/>
        <end position="478"/>
    </location>
</feature>
<dbReference type="Proteomes" id="UP000063063">
    <property type="component" value="Chromosome 13"/>
</dbReference>
<dbReference type="GO" id="GO:0004506">
    <property type="term" value="F:squalene monooxygenase activity"/>
    <property type="evidence" value="ECO:0007669"/>
    <property type="project" value="UniProtKB-UniRule"/>
</dbReference>
<evidence type="ECO:0000256" key="1">
    <source>
        <dbReference type="ARBA" id="ARBA00001974"/>
    </source>
</evidence>
<keyword evidence="7 9" id="KW-0560">Oxidoreductase</keyword>
<evidence type="ECO:0000313" key="12">
    <source>
        <dbReference type="Proteomes" id="UP000063063"/>
    </source>
</evidence>
<dbReference type="InterPro" id="IPR036188">
    <property type="entry name" value="FAD/NAD-bd_sf"/>
</dbReference>
<dbReference type="PANTHER" id="PTHR10835">
    <property type="entry name" value="SQUALENE MONOOXYGENASE"/>
    <property type="match status" value="1"/>
</dbReference>
<evidence type="ECO:0000256" key="3">
    <source>
        <dbReference type="ARBA" id="ARBA00008802"/>
    </source>
</evidence>
<evidence type="ECO:0000256" key="7">
    <source>
        <dbReference type="ARBA" id="ARBA00023002"/>
    </source>
</evidence>
<evidence type="ECO:0000259" key="10">
    <source>
        <dbReference type="Pfam" id="PF08491"/>
    </source>
</evidence>
<dbReference type="PRINTS" id="PR00420">
    <property type="entry name" value="RNGMNOXGNASE"/>
</dbReference>
<dbReference type="eggNOG" id="KOG1298">
    <property type="taxonomic scope" value="Eukaryota"/>
</dbReference>
<evidence type="ECO:0000256" key="9">
    <source>
        <dbReference type="RuleBase" id="RU367121"/>
    </source>
</evidence>
<dbReference type="UniPathway" id="UPA00767">
    <property type="reaction ID" value="UER00752"/>
</dbReference>
<dbReference type="InterPro" id="IPR040125">
    <property type="entry name" value="Squalene_monox"/>
</dbReference>
<gene>
    <name evidence="11" type="ORF">LPMP_131490</name>
</gene>
<dbReference type="AlphaFoldDB" id="A0A088S4Z6"/>
<comment type="cofactor">
    <cofactor evidence="1 9">
        <name>FAD</name>
        <dbReference type="ChEBI" id="CHEBI:57692"/>
    </cofactor>
</comment>
<dbReference type="Pfam" id="PF08491">
    <property type="entry name" value="SE"/>
    <property type="match status" value="1"/>
</dbReference>